<dbReference type="SUPFAM" id="SSF53850">
    <property type="entry name" value="Periplasmic binding protein-like II"/>
    <property type="match status" value="1"/>
</dbReference>
<keyword evidence="4" id="KW-0804">Transcription</keyword>
<comment type="similarity">
    <text evidence="1">Belongs to the LysR transcriptional regulatory family.</text>
</comment>
<evidence type="ECO:0000256" key="3">
    <source>
        <dbReference type="ARBA" id="ARBA00023125"/>
    </source>
</evidence>
<reference evidence="7" key="1">
    <citation type="journal article" date="2019" name="Int. J. Syst. Evol. Microbiol.">
        <title>The Global Catalogue of Microorganisms (GCM) 10K type strain sequencing project: providing services to taxonomists for standard genome sequencing and annotation.</title>
        <authorList>
            <consortium name="The Broad Institute Genomics Platform"/>
            <consortium name="The Broad Institute Genome Sequencing Center for Infectious Disease"/>
            <person name="Wu L."/>
            <person name="Ma J."/>
        </authorList>
    </citation>
    <scope>NUCLEOTIDE SEQUENCE [LARGE SCALE GENOMIC DNA]</scope>
    <source>
        <strain evidence="7">JCM 14309</strain>
    </source>
</reference>
<evidence type="ECO:0000256" key="2">
    <source>
        <dbReference type="ARBA" id="ARBA00023015"/>
    </source>
</evidence>
<comment type="caution">
    <text evidence="6">The sequence shown here is derived from an EMBL/GenBank/DDBJ whole genome shotgun (WGS) entry which is preliminary data.</text>
</comment>
<dbReference type="CDD" id="cd08412">
    <property type="entry name" value="PBP2_PAO1_like"/>
    <property type="match status" value="1"/>
</dbReference>
<dbReference type="RefSeq" id="WP_344684541.1">
    <property type="nucleotide sequence ID" value="NZ_BAAAVT010000005.1"/>
</dbReference>
<keyword evidence="2" id="KW-0805">Transcription regulation</keyword>
<dbReference type="SUPFAM" id="SSF46785">
    <property type="entry name" value="Winged helix' DNA-binding domain"/>
    <property type="match status" value="1"/>
</dbReference>
<evidence type="ECO:0000259" key="5">
    <source>
        <dbReference type="PROSITE" id="PS50931"/>
    </source>
</evidence>
<evidence type="ECO:0000313" key="6">
    <source>
        <dbReference type="EMBL" id="GAA3057365.1"/>
    </source>
</evidence>
<protein>
    <submittedName>
        <fullName evidence="6">LysR family transcriptional regulator</fullName>
    </submittedName>
</protein>
<dbReference type="PROSITE" id="PS50931">
    <property type="entry name" value="HTH_LYSR"/>
    <property type="match status" value="1"/>
</dbReference>
<dbReference type="Gene3D" id="3.40.190.10">
    <property type="entry name" value="Periplasmic binding protein-like II"/>
    <property type="match status" value="2"/>
</dbReference>
<dbReference type="Pfam" id="PF03466">
    <property type="entry name" value="LysR_substrate"/>
    <property type="match status" value="1"/>
</dbReference>
<feature type="domain" description="HTH lysR-type" evidence="5">
    <location>
        <begin position="8"/>
        <end position="66"/>
    </location>
</feature>
<organism evidence="6 7">
    <name type="scientific">Nesterenkonia aethiopica</name>
    <dbReference type="NCBI Taxonomy" id="269144"/>
    <lineage>
        <taxon>Bacteria</taxon>
        <taxon>Bacillati</taxon>
        <taxon>Actinomycetota</taxon>
        <taxon>Actinomycetes</taxon>
        <taxon>Micrococcales</taxon>
        <taxon>Micrococcaceae</taxon>
        <taxon>Nesterenkonia</taxon>
    </lineage>
</organism>
<dbReference type="EMBL" id="BAAAVT010000005">
    <property type="protein sequence ID" value="GAA3057365.1"/>
    <property type="molecule type" value="Genomic_DNA"/>
</dbReference>
<name>A0ABP6LWC4_9MICC</name>
<dbReference type="InterPro" id="IPR005119">
    <property type="entry name" value="LysR_subst-bd"/>
</dbReference>
<dbReference type="InterPro" id="IPR036388">
    <property type="entry name" value="WH-like_DNA-bd_sf"/>
</dbReference>
<keyword evidence="7" id="KW-1185">Reference proteome</keyword>
<gene>
    <name evidence="6" type="ORF">GCM10010529_08980</name>
</gene>
<evidence type="ECO:0000256" key="1">
    <source>
        <dbReference type="ARBA" id="ARBA00009437"/>
    </source>
</evidence>
<dbReference type="Gene3D" id="1.10.10.10">
    <property type="entry name" value="Winged helix-like DNA-binding domain superfamily/Winged helix DNA-binding domain"/>
    <property type="match status" value="1"/>
</dbReference>
<dbReference type="PANTHER" id="PTHR30346:SF0">
    <property type="entry name" value="HCA OPERON TRANSCRIPTIONAL ACTIVATOR HCAR"/>
    <property type="match status" value="1"/>
</dbReference>
<dbReference type="Proteomes" id="UP001500236">
    <property type="component" value="Unassembled WGS sequence"/>
</dbReference>
<evidence type="ECO:0000256" key="4">
    <source>
        <dbReference type="ARBA" id="ARBA00023163"/>
    </source>
</evidence>
<dbReference type="InterPro" id="IPR036390">
    <property type="entry name" value="WH_DNA-bd_sf"/>
</dbReference>
<accession>A0ABP6LWC4</accession>
<keyword evidence="3" id="KW-0238">DNA-binding</keyword>
<dbReference type="PANTHER" id="PTHR30346">
    <property type="entry name" value="TRANSCRIPTIONAL DUAL REGULATOR HCAR-RELATED"/>
    <property type="match status" value="1"/>
</dbReference>
<evidence type="ECO:0000313" key="7">
    <source>
        <dbReference type="Proteomes" id="UP001500236"/>
    </source>
</evidence>
<dbReference type="PRINTS" id="PR00039">
    <property type="entry name" value="HTHLYSR"/>
</dbReference>
<sequence>MPKSTQDITVSQIRYFLRTAELGSMTEAAGELYVAQSAVSTAIAQLEDTLGCQLLIRRRSRGVVLTEQGRNFYHGALEVMLTLDDAVNSVHPSVITGHLTAGIFTTLAPFWLPEVHDSLRGSHPELAVRLHEVTADQIEPMLQRRELEIALTYSFDYGREVMFDPLCDAPIYAAVAPTSPFAARDSVTLQELVDEPLILLDLGKSSNYFLSLFRAADLQPRIHQRFESFEVVRSMVARGHGFTILNQRPAHDLTNDGRRIIRVPLDGVPSGLQIGVAHRADEQLSRKAEAFLATCRTVFDGGTDLP</sequence>
<dbReference type="InterPro" id="IPR000847">
    <property type="entry name" value="LysR_HTH_N"/>
</dbReference>
<proteinExistence type="inferred from homology"/>
<dbReference type="Pfam" id="PF00126">
    <property type="entry name" value="HTH_1"/>
    <property type="match status" value="1"/>
</dbReference>